<dbReference type="AlphaFoldDB" id="A0A7J6LPC1"/>
<dbReference type="PANTHER" id="PTHR48125">
    <property type="entry name" value="LP07818P1"/>
    <property type="match status" value="1"/>
</dbReference>
<keyword evidence="1" id="KW-0863">Zinc-finger</keyword>
<feature type="region of interest" description="Disordered" evidence="2">
    <location>
        <begin position="67"/>
        <end position="190"/>
    </location>
</feature>
<keyword evidence="1" id="KW-0479">Metal-binding</keyword>
<dbReference type="PANTHER" id="PTHR48125:SF12">
    <property type="entry name" value="AT HOOK TRANSCRIPTION FACTOR FAMILY-RELATED"/>
    <property type="match status" value="1"/>
</dbReference>
<organism evidence="4 5">
    <name type="scientific">Perkinsus chesapeaki</name>
    <name type="common">Clam parasite</name>
    <name type="synonym">Perkinsus andrewsi</name>
    <dbReference type="NCBI Taxonomy" id="330153"/>
    <lineage>
        <taxon>Eukaryota</taxon>
        <taxon>Sar</taxon>
        <taxon>Alveolata</taxon>
        <taxon>Perkinsozoa</taxon>
        <taxon>Perkinsea</taxon>
        <taxon>Perkinsida</taxon>
        <taxon>Perkinsidae</taxon>
        <taxon>Perkinsus</taxon>
    </lineage>
</organism>
<feature type="compositionally biased region" description="Low complexity" evidence="2">
    <location>
        <begin position="722"/>
        <end position="736"/>
    </location>
</feature>
<feature type="compositionally biased region" description="Low complexity" evidence="2">
    <location>
        <begin position="117"/>
        <end position="140"/>
    </location>
</feature>
<feature type="region of interest" description="Disordered" evidence="2">
    <location>
        <begin position="713"/>
        <end position="805"/>
    </location>
</feature>
<evidence type="ECO:0000313" key="5">
    <source>
        <dbReference type="Proteomes" id="UP000591131"/>
    </source>
</evidence>
<proteinExistence type="predicted"/>
<dbReference type="InterPro" id="IPR007527">
    <property type="entry name" value="Znf_SWIM"/>
</dbReference>
<evidence type="ECO:0000313" key="4">
    <source>
        <dbReference type="EMBL" id="KAF4661142.1"/>
    </source>
</evidence>
<keyword evidence="1" id="KW-0862">Zinc</keyword>
<evidence type="ECO:0000259" key="3">
    <source>
        <dbReference type="PROSITE" id="PS50966"/>
    </source>
</evidence>
<name>A0A7J6LPC1_PERCH</name>
<feature type="compositionally biased region" description="Acidic residues" evidence="2">
    <location>
        <begin position="170"/>
        <end position="180"/>
    </location>
</feature>
<keyword evidence="5" id="KW-1185">Reference proteome</keyword>
<dbReference type="OrthoDB" id="10661786at2759"/>
<dbReference type="PROSITE" id="PS50966">
    <property type="entry name" value="ZF_SWIM"/>
    <property type="match status" value="1"/>
</dbReference>
<reference evidence="4 5" key="1">
    <citation type="submission" date="2020-04" db="EMBL/GenBank/DDBJ databases">
        <title>Perkinsus chesapeaki whole genome sequence.</title>
        <authorList>
            <person name="Bogema D.R."/>
        </authorList>
    </citation>
    <scope>NUCLEOTIDE SEQUENCE [LARGE SCALE GENOMIC DNA]</scope>
    <source>
        <strain evidence="4">ATCC PRA-425</strain>
    </source>
</reference>
<comment type="caution">
    <text evidence="4">The sequence shown here is derived from an EMBL/GenBank/DDBJ whole genome shotgun (WGS) entry which is preliminary data.</text>
</comment>
<evidence type="ECO:0000256" key="1">
    <source>
        <dbReference type="PROSITE-ProRule" id="PRU00325"/>
    </source>
</evidence>
<feature type="region of interest" description="Disordered" evidence="2">
    <location>
        <begin position="292"/>
        <end position="338"/>
    </location>
</feature>
<dbReference type="EMBL" id="JAAPAO010000389">
    <property type="protein sequence ID" value="KAF4661142.1"/>
    <property type="molecule type" value="Genomic_DNA"/>
</dbReference>
<sequence>MVFFGIVLFGIVLFGMVLPGIVLPGIGLRGIGLRGIDLRGIGLCGIGLRGLPLRGFVIPGRVLPGRVLPGRPPEADPEVPAEIAATPKDEVPVSPVATSVAISQPEDPQPSQQTPRTAVPSLPSAPPASASVAPTPAPSLDIACGPPPSSPPTQDSEVFGSQPLDGGIVSEEDSAGDLDNGDALSDNHSADIDNVSQHSAVNEVLEDNVEISCACGLTVVDTVLIARRNVRGLSNYTYTCTCPLYVRYGACYHAVMVQNICEPDQATDNASISVASQATSVLSSLREPCGEEQAASSQRTQVEPKYRQSSRLAPRTETEADCARKQSNIGRSKRKATDAVANPMTNRVRRAFHQSQLCVVRTLPVDEGSFTAWVAPPGRRNIPSTEQQFVDEQWQELTISKVFSIPQRLEGNMKVRREQYPIRHYIVATIHKVMGDTLGMVATQISDKKSTYKLWLESQLYVIISRVKFLHDIYFVGDVQETMRAITSLLQQSSQWEGYVRHVVRSIRVGDKITLCQPYGEGNLAKDATRLVQTDDRLMPFPDPDIPRPLPTETTARYSFGVIIADTIEITKFGLVMGTCGGRLCDSLYGMRCPCLATPRISSWVMRLAVETQSVNAELSISSSLTTELVATNNIRTVPLESTMVEALSVSDIADNLVQQVNGEGGWTLIVWSKSAHGDAESGIRPPKYHLIRLLSSNLTPAMANILNAQRYQGEPLPPDAVPQQPQVPQQHQVPQPAQPPVPLQPLAQQQQVQGGQQQQNFVVNQGNNGQQVAANAHDQHEHAGQGGQQVVGGQVEADEELEEA</sequence>
<protein>
    <recommendedName>
        <fullName evidence="3">SWIM-type domain-containing protein</fullName>
    </recommendedName>
</protein>
<feature type="domain" description="SWIM-type" evidence="3">
    <location>
        <begin position="221"/>
        <end position="262"/>
    </location>
</feature>
<evidence type="ECO:0000256" key="2">
    <source>
        <dbReference type="SAM" id="MobiDB-lite"/>
    </source>
</evidence>
<dbReference type="Proteomes" id="UP000591131">
    <property type="component" value="Unassembled WGS sequence"/>
</dbReference>
<feature type="compositionally biased region" description="Low complexity" evidence="2">
    <location>
        <begin position="745"/>
        <end position="774"/>
    </location>
</feature>
<feature type="compositionally biased region" description="Polar residues" evidence="2">
    <location>
        <begin position="294"/>
        <end position="311"/>
    </location>
</feature>
<gene>
    <name evidence="4" type="ORF">FOL47_006799</name>
</gene>
<dbReference type="GO" id="GO:0008270">
    <property type="term" value="F:zinc ion binding"/>
    <property type="evidence" value="ECO:0007669"/>
    <property type="project" value="UniProtKB-KW"/>
</dbReference>
<accession>A0A7J6LPC1</accession>
<feature type="compositionally biased region" description="Basic and acidic residues" evidence="2">
    <location>
        <begin position="314"/>
        <end position="324"/>
    </location>
</feature>